<evidence type="ECO:0000256" key="4">
    <source>
        <dbReference type="ARBA" id="ARBA00022840"/>
    </source>
</evidence>
<keyword evidence="5 8" id="KW-0648">Protein biosynthesis</keyword>
<sequence length="594" mass="65521">MVCCGVNPALTAHSCFFTGRSARLRLRHIFRPLLRSEQFSRRLFRTACSSQPESRSSDSSNKFFLTTPLYYVNAAPHMGSAYTTIAADAIARYHRLRQKQVTFVTGTDEHGEKIAESARAKGVEPQQHCDGIVDSFKALWEQLDIQYDVFIRTTEEKHQAVVNEILQRVDQQGDIYRANYEGWYCVGCEQYKDDGEMEANHVCPLHKAPCVQRKEDNFFFRLSRYQQQIQDLIEKNPSFVQPASRRNEVLGWVRDGLRDFSISRAAVAWGFPMPQDSAQTVYVWFDALLGYASALLPPGEAASSENLQKRGWPANVHLVGKDILRFHAVYWPGMLMSAGLPLPEKIFAHGFLTKDGMKMGKSLGNILEPGPLVAAYGHDAVRFFFLKEVIFGQDGDFQEERFRNIVNAYLANTLGNLVNRCLGLLKKNCDSTFPADAASLDASHPLRLAAAAEVAKVAAAYEACALHEAADGAMAVAVRANKFVDESAPWTSFKKGSQEDKETAAQVLLAALEAARIASVMLSPITPATSGRISAQLGFSDEDPACNTWEGTAWGGIRKGQQVPAPQPVFARIECDFVTAPAGKAAAKQAAVPA</sequence>
<dbReference type="InterPro" id="IPR009080">
    <property type="entry name" value="tRNAsynth_Ia_anticodon-bd"/>
</dbReference>
<evidence type="ECO:0000256" key="2">
    <source>
        <dbReference type="ARBA" id="ARBA00022598"/>
    </source>
</evidence>
<dbReference type="Gene3D" id="2.170.220.10">
    <property type="match status" value="1"/>
</dbReference>
<dbReference type="CDD" id="cd00814">
    <property type="entry name" value="MetRS_core"/>
    <property type="match status" value="1"/>
</dbReference>
<dbReference type="GO" id="GO:0009570">
    <property type="term" value="C:chloroplast stroma"/>
    <property type="evidence" value="ECO:0007669"/>
    <property type="project" value="TreeGrafter"/>
</dbReference>
<dbReference type="InterPro" id="IPR033911">
    <property type="entry name" value="MetRS_core"/>
</dbReference>
<dbReference type="HAMAP" id="MF_01228">
    <property type="entry name" value="Met_tRNA_synth_type2"/>
    <property type="match status" value="1"/>
</dbReference>
<dbReference type="GO" id="GO:0004825">
    <property type="term" value="F:methionine-tRNA ligase activity"/>
    <property type="evidence" value="ECO:0007669"/>
    <property type="project" value="UniProtKB-EC"/>
</dbReference>
<dbReference type="FunFam" id="2.170.220.10:FF:000001">
    <property type="entry name" value="methionine--tRNA ligase, mitochondrial"/>
    <property type="match status" value="1"/>
</dbReference>
<comment type="similarity">
    <text evidence="8">Belongs to the class-I aminoacyl-tRNA synthetase family.</text>
</comment>
<dbReference type="GO" id="GO:0005739">
    <property type="term" value="C:mitochondrion"/>
    <property type="evidence" value="ECO:0007669"/>
    <property type="project" value="TreeGrafter"/>
</dbReference>
<comment type="catalytic activity">
    <reaction evidence="7">
        <text>tRNA(Met) + L-methionine + ATP = L-methionyl-tRNA(Met) + AMP + diphosphate</text>
        <dbReference type="Rhea" id="RHEA:13481"/>
        <dbReference type="Rhea" id="RHEA-COMP:9667"/>
        <dbReference type="Rhea" id="RHEA-COMP:9698"/>
        <dbReference type="ChEBI" id="CHEBI:30616"/>
        <dbReference type="ChEBI" id="CHEBI:33019"/>
        <dbReference type="ChEBI" id="CHEBI:57844"/>
        <dbReference type="ChEBI" id="CHEBI:78442"/>
        <dbReference type="ChEBI" id="CHEBI:78530"/>
        <dbReference type="ChEBI" id="CHEBI:456215"/>
        <dbReference type="EC" id="6.1.1.10"/>
    </reaction>
</comment>
<dbReference type="InterPro" id="IPR014729">
    <property type="entry name" value="Rossmann-like_a/b/a_fold"/>
</dbReference>
<name>A0AAW1SSH1_9CHLO</name>
<keyword evidence="6 8" id="KW-0030">Aminoacyl-tRNA synthetase</keyword>
<keyword evidence="3 8" id="KW-0547">Nucleotide-binding</keyword>
<dbReference type="PANTHER" id="PTHR43326">
    <property type="entry name" value="METHIONYL-TRNA SYNTHETASE"/>
    <property type="match status" value="1"/>
</dbReference>
<evidence type="ECO:0000256" key="6">
    <source>
        <dbReference type="ARBA" id="ARBA00023146"/>
    </source>
</evidence>
<accession>A0AAW1SSH1</accession>
<evidence type="ECO:0000313" key="12">
    <source>
        <dbReference type="Proteomes" id="UP001485043"/>
    </source>
</evidence>
<protein>
    <recommendedName>
        <fullName evidence="1">methionine--tRNA ligase</fullName>
        <ecNumber evidence="1">6.1.1.10</ecNumber>
    </recommendedName>
</protein>
<dbReference type="PANTHER" id="PTHR43326:SF1">
    <property type="entry name" value="METHIONINE--TRNA LIGASE, MITOCHONDRIAL"/>
    <property type="match status" value="1"/>
</dbReference>
<dbReference type="EMBL" id="JALJOV010000990">
    <property type="protein sequence ID" value="KAK9856863.1"/>
    <property type="molecule type" value="Genomic_DNA"/>
</dbReference>
<comment type="caution">
    <text evidence="11">The sequence shown here is derived from an EMBL/GenBank/DDBJ whole genome shotgun (WGS) entry which is preliminary data.</text>
</comment>
<gene>
    <name evidence="11" type="ORF">WJX84_009314</name>
</gene>
<dbReference type="InterPro" id="IPR023457">
    <property type="entry name" value="Met-tRNA_synth_2"/>
</dbReference>
<dbReference type="InterPro" id="IPR014758">
    <property type="entry name" value="Met-tRNA_synth"/>
</dbReference>
<evidence type="ECO:0000256" key="8">
    <source>
        <dbReference type="RuleBase" id="RU363039"/>
    </source>
</evidence>
<dbReference type="EC" id="6.1.1.10" evidence="1"/>
<keyword evidence="12" id="KW-1185">Reference proteome</keyword>
<dbReference type="CDD" id="cd07957">
    <property type="entry name" value="Anticodon_Ia_Met"/>
    <property type="match status" value="1"/>
</dbReference>
<evidence type="ECO:0000313" key="11">
    <source>
        <dbReference type="EMBL" id="KAK9856863.1"/>
    </source>
</evidence>
<evidence type="ECO:0000259" key="10">
    <source>
        <dbReference type="Pfam" id="PF19303"/>
    </source>
</evidence>
<dbReference type="InterPro" id="IPR015413">
    <property type="entry name" value="Methionyl/Leucyl_tRNA_Synth"/>
</dbReference>
<dbReference type="NCBIfam" id="TIGR00398">
    <property type="entry name" value="metG"/>
    <property type="match status" value="1"/>
</dbReference>
<keyword evidence="2 8" id="KW-0436">Ligase</keyword>
<dbReference type="PRINTS" id="PR01041">
    <property type="entry name" value="TRNASYNTHMET"/>
</dbReference>
<dbReference type="Gene3D" id="1.10.730.10">
    <property type="entry name" value="Isoleucyl-tRNA Synthetase, Domain 1"/>
    <property type="match status" value="1"/>
</dbReference>
<dbReference type="GO" id="GO:0005524">
    <property type="term" value="F:ATP binding"/>
    <property type="evidence" value="ECO:0007669"/>
    <property type="project" value="UniProtKB-KW"/>
</dbReference>
<proteinExistence type="inferred from homology"/>
<reference evidence="11 12" key="1">
    <citation type="journal article" date="2024" name="Nat. Commun.">
        <title>Phylogenomics reveals the evolutionary origins of lichenization in chlorophyte algae.</title>
        <authorList>
            <person name="Puginier C."/>
            <person name="Libourel C."/>
            <person name="Otte J."/>
            <person name="Skaloud P."/>
            <person name="Haon M."/>
            <person name="Grisel S."/>
            <person name="Petersen M."/>
            <person name="Berrin J.G."/>
            <person name="Delaux P.M."/>
            <person name="Dal Grande F."/>
            <person name="Keller J."/>
        </authorList>
    </citation>
    <scope>NUCLEOTIDE SEQUENCE [LARGE SCALE GENOMIC DNA]</scope>
    <source>
        <strain evidence="11 12">SAG 2523</strain>
    </source>
</reference>
<evidence type="ECO:0000256" key="5">
    <source>
        <dbReference type="ARBA" id="ARBA00022917"/>
    </source>
</evidence>
<dbReference type="SUPFAM" id="SSF47323">
    <property type="entry name" value="Anticodon-binding domain of a subclass of class I aminoacyl-tRNA synthetases"/>
    <property type="match status" value="1"/>
</dbReference>
<evidence type="ECO:0000256" key="1">
    <source>
        <dbReference type="ARBA" id="ARBA00012838"/>
    </source>
</evidence>
<dbReference type="Gene3D" id="3.40.50.620">
    <property type="entry name" value="HUPs"/>
    <property type="match status" value="1"/>
</dbReference>
<dbReference type="NCBIfam" id="NF008900">
    <property type="entry name" value="PRK12267.1"/>
    <property type="match status" value="1"/>
</dbReference>
<feature type="domain" description="Methionyl/Leucyl tRNA synthetase" evidence="9">
    <location>
        <begin position="200"/>
        <end position="422"/>
    </location>
</feature>
<dbReference type="Proteomes" id="UP001485043">
    <property type="component" value="Unassembled WGS sequence"/>
</dbReference>
<evidence type="ECO:0000256" key="7">
    <source>
        <dbReference type="ARBA" id="ARBA00047364"/>
    </source>
</evidence>
<keyword evidence="4 8" id="KW-0067">ATP-binding</keyword>
<organism evidence="11 12">
    <name type="scientific">Apatococcus fuscideae</name>
    <dbReference type="NCBI Taxonomy" id="2026836"/>
    <lineage>
        <taxon>Eukaryota</taxon>
        <taxon>Viridiplantae</taxon>
        <taxon>Chlorophyta</taxon>
        <taxon>core chlorophytes</taxon>
        <taxon>Trebouxiophyceae</taxon>
        <taxon>Chlorellales</taxon>
        <taxon>Chlorellaceae</taxon>
        <taxon>Apatococcus</taxon>
    </lineage>
</organism>
<dbReference type="InterPro" id="IPR041872">
    <property type="entry name" value="Anticodon_Met"/>
</dbReference>
<dbReference type="AlphaFoldDB" id="A0AAW1SSH1"/>
<evidence type="ECO:0000256" key="3">
    <source>
        <dbReference type="ARBA" id="ARBA00022741"/>
    </source>
</evidence>
<evidence type="ECO:0000259" key="9">
    <source>
        <dbReference type="Pfam" id="PF09334"/>
    </source>
</evidence>
<feature type="domain" description="Methionyl-tRNA synthetase anticodon-binding" evidence="10">
    <location>
        <begin position="438"/>
        <end position="576"/>
    </location>
</feature>
<dbReference type="Pfam" id="PF19303">
    <property type="entry name" value="Anticodon_3"/>
    <property type="match status" value="1"/>
</dbReference>
<dbReference type="Pfam" id="PF09334">
    <property type="entry name" value="tRNA-synt_1g"/>
    <property type="match status" value="1"/>
</dbReference>
<dbReference type="SUPFAM" id="SSF52374">
    <property type="entry name" value="Nucleotidylyl transferase"/>
    <property type="match status" value="1"/>
</dbReference>
<dbReference type="GO" id="GO:0006431">
    <property type="term" value="P:methionyl-tRNA aminoacylation"/>
    <property type="evidence" value="ECO:0007669"/>
    <property type="project" value="InterPro"/>
</dbReference>